<evidence type="ECO:0000256" key="1">
    <source>
        <dbReference type="SAM" id="MobiDB-lite"/>
    </source>
</evidence>
<name>A0A6A5C9D5_NAEFO</name>
<proteinExistence type="predicted"/>
<dbReference type="VEuPathDB" id="AmoebaDB:FDP41_011760"/>
<reference evidence="3 4" key="1">
    <citation type="journal article" date="2019" name="Sci. Rep.">
        <title>Nanopore sequencing improves the draft genome of the human pathogenic amoeba Naegleria fowleri.</title>
        <authorList>
            <person name="Liechti N."/>
            <person name="Schurch N."/>
            <person name="Bruggmann R."/>
            <person name="Wittwer M."/>
        </authorList>
    </citation>
    <scope>NUCLEOTIDE SEQUENCE [LARGE SCALE GENOMIC DNA]</scope>
    <source>
        <strain evidence="3 4">ATCC 30894</strain>
    </source>
</reference>
<evidence type="ECO:0000313" key="4">
    <source>
        <dbReference type="Proteomes" id="UP000444721"/>
    </source>
</evidence>
<dbReference type="OrthoDB" id="10502457at2759"/>
<feature type="region of interest" description="Disordered" evidence="1">
    <location>
        <begin position="39"/>
        <end position="72"/>
    </location>
</feature>
<gene>
    <name evidence="3" type="ORF">FDP41_011760</name>
</gene>
<keyword evidence="2" id="KW-0812">Transmembrane</keyword>
<keyword evidence="4" id="KW-1185">Reference proteome</keyword>
<keyword evidence="2" id="KW-1133">Transmembrane helix</keyword>
<dbReference type="GeneID" id="68118975"/>
<sequence>MKLPGFAASLMQKLPPVQVILFSAFIGSLLASPIIKSRRSSKAEKAKTQNKSNNSVMTIEELNERIREHERK</sequence>
<evidence type="ECO:0000313" key="3">
    <source>
        <dbReference type="EMBL" id="KAF0981899.1"/>
    </source>
</evidence>
<dbReference type="Proteomes" id="UP000444721">
    <property type="component" value="Unassembled WGS sequence"/>
</dbReference>
<dbReference type="EMBL" id="VFQX01000012">
    <property type="protein sequence ID" value="KAF0981899.1"/>
    <property type="molecule type" value="Genomic_DNA"/>
</dbReference>
<dbReference type="AlphaFoldDB" id="A0A6A5C9D5"/>
<dbReference type="RefSeq" id="XP_044566612.1">
    <property type="nucleotide sequence ID" value="XM_044702205.1"/>
</dbReference>
<organism evidence="3 4">
    <name type="scientific">Naegleria fowleri</name>
    <name type="common">Brain eating amoeba</name>
    <dbReference type="NCBI Taxonomy" id="5763"/>
    <lineage>
        <taxon>Eukaryota</taxon>
        <taxon>Discoba</taxon>
        <taxon>Heterolobosea</taxon>
        <taxon>Tetramitia</taxon>
        <taxon>Eutetramitia</taxon>
        <taxon>Vahlkampfiidae</taxon>
        <taxon>Naegleria</taxon>
    </lineage>
</organism>
<feature type="compositionally biased region" description="Basic and acidic residues" evidence="1">
    <location>
        <begin position="62"/>
        <end position="72"/>
    </location>
</feature>
<keyword evidence="2" id="KW-0472">Membrane</keyword>
<comment type="caution">
    <text evidence="3">The sequence shown here is derived from an EMBL/GenBank/DDBJ whole genome shotgun (WGS) entry which is preliminary data.</text>
</comment>
<evidence type="ECO:0000256" key="2">
    <source>
        <dbReference type="SAM" id="Phobius"/>
    </source>
</evidence>
<accession>A0A6A5C9D5</accession>
<protein>
    <submittedName>
        <fullName evidence="3">Uncharacterized protein</fullName>
    </submittedName>
</protein>
<feature type="transmembrane region" description="Helical" evidence="2">
    <location>
        <begin position="16"/>
        <end position="35"/>
    </location>
</feature>